<dbReference type="Proteomes" id="UP000184699">
    <property type="component" value="Unassembled WGS sequence"/>
</dbReference>
<gene>
    <name evidence="1" type="ORF">SAMN05443544_1250</name>
</gene>
<protein>
    <submittedName>
        <fullName evidence="1">Uncharacterized protein</fullName>
    </submittedName>
</protein>
<accession>A0A1N6EL49</accession>
<keyword evidence="2" id="KW-1185">Reference proteome</keyword>
<proteinExistence type="predicted"/>
<organism evidence="1 2">
    <name type="scientific">Agromyces cerinus subsp. cerinus</name>
    <dbReference type="NCBI Taxonomy" id="232089"/>
    <lineage>
        <taxon>Bacteria</taxon>
        <taxon>Bacillati</taxon>
        <taxon>Actinomycetota</taxon>
        <taxon>Actinomycetes</taxon>
        <taxon>Micrococcales</taxon>
        <taxon>Microbacteriaceae</taxon>
        <taxon>Agromyces</taxon>
    </lineage>
</organism>
<dbReference type="RefSeq" id="WP_074259525.1">
    <property type="nucleotide sequence ID" value="NZ_FSRJ01000002.1"/>
</dbReference>
<evidence type="ECO:0000313" key="1">
    <source>
        <dbReference type="EMBL" id="SIN83677.1"/>
    </source>
</evidence>
<dbReference type="AlphaFoldDB" id="A0A1N6EL49"/>
<name>A0A1N6EL49_9MICO</name>
<dbReference type="STRING" id="232089.SAMN05443544_1250"/>
<dbReference type="OrthoDB" id="5067802at2"/>
<reference evidence="2" key="1">
    <citation type="submission" date="2016-11" db="EMBL/GenBank/DDBJ databases">
        <authorList>
            <person name="Varghese N."/>
            <person name="Submissions S."/>
        </authorList>
    </citation>
    <scope>NUCLEOTIDE SEQUENCE [LARGE SCALE GENOMIC DNA]</scope>
    <source>
        <strain evidence="2">DSM 8595</strain>
    </source>
</reference>
<dbReference type="EMBL" id="FSRJ01000002">
    <property type="protein sequence ID" value="SIN83677.1"/>
    <property type="molecule type" value="Genomic_DNA"/>
</dbReference>
<sequence>MSLDASVRPEAAIIAAVSRLHELGFQGVRVAANYYATGHWRCRVLVPEPGDSIGWAGERNILLAYTNASGQDVFRDGRTDWGVVALADRLARAAQEVPSAVRPDPQYAAWLAELRRRTAGGWFVMWEDAYLPEQMWEARGLVRLVYADRAAAEADASDPAHFSVDENGWSLSGTMPAPPMP</sequence>
<evidence type="ECO:0000313" key="2">
    <source>
        <dbReference type="Proteomes" id="UP000184699"/>
    </source>
</evidence>